<keyword evidence="2" id="KW-1133">Transmembrane helix</keyword>
<evidence type="ECO:0008006" key="5">
    <source>
        <dbReference type="Google" id="ProtNLM"/>
    </source>
</evidence>
<evidence type="ECO:0000256" key="1">
    <source>
        <dbReference type="ARBA" id="ARBA00038476"/>
    </source>
</evidence>
<keyword evidence="2" id="KW-0472">Membrane</keyword>
<dbReference type="EMBL" id="KV454011">
    <property type="protein sequence ID" value="ODV98600.1"/>
    <property type="molecule type" value="Genomic_DNA"/>
</dbReference>
<dbReference type="Proteomes" id="UP000094236">
    <property type="component" value="Unassembled WGS sequence"/>
</dbReference>
<comment type="similarity">
    <text evidence="1">Belongs to the lcsJ thioesterase family.</text>
</comment>
<accession>A0A1E4U3M3</accession>
<keyword evidence="4" id="KW-1185">Reference proteome</keyword>
<gene>
    <name evidence="3" type="ORF">PACTADRAFT_1067</name>
</gene>
<evidence type="ECO:0000256" key="2">
    <source>
        <dbReference type="SAM" id="Phobius"/>
    </source>
</evidence>
<evidence type="ECO:0000313" key="3">
    <source>
        <dbReference type="EMBL" id="ODV98600.1"/>
    </source>
</evidence>
<dbReference type="InterPro" id="IPR051490">
    <property type="entry name" value="THEM6_lcsJ_thioesterase"/>
</dbReference>
<dbReference type="PANTHER" id="PTHR12475">
    <property type="match status" value="1"/>
</dbReference>
<feature type="transmembrane region" description="Helical" evidence="2">
    <location>
        <begin position="6"/>
        <end position="28"/>
    </location>
</feature>
<evidence type="ECO:0000313" key="4">
    <source>
        <dbReference type="Proteomes" id="UP000094236"/>
    </source>
</evidence>
<dbReference type="OrthoDB" id="265761at2759"/>
<sequence>MLALAFWILKWVFILISILSYKSVPFAYTIRFYRPILKNLIIPYYTKSYLKVKDIKKHELEVFNPLVYKTFCSFFECDSYLHKSNSTYFQELDICRADLMTLRFRELFWHAQDVNLGKKGKYSVLNWPYIPTATLSGNFKKEITPLARYHVISEVLCWDEKWLFVLSKFAFPTGKNQYKTCCNCITKYVFKNGRITIPPVEAMKICGLWNEKVEKISKSRYHMIEHYVNQDELDEIDLFMAEK</sequence>
<reference evidence="4" key="1">
    <citation type="submission" date="2016-05" db="EMBL/GenBank/DDBJ databases">
        <title>Comparative genomics of biotechnologically important yeasts.</title>
        <authorList>
            <consortium name="DOE Joint Genome Institute"/>
            <person name="Riley R."/>
            <person name="Haridas S."/>
            <person name="Wolfe K.H."/>
            <person name="Lopes M.R."/>
            <person name="Hittinger C.T."/>
            <person name="Goker M."/>
            <person name="Salamov A."/>
            <person name="Wisecaver J."/>
            <person name="Long T.M."/>
            <person name="Aerts A.L."/>
            <person name="Barry K."/>
            <person name="Choi C."/>
            <person name="Clum A."/>
            <person name="Coughlan A.Y."/>
            <person name="Deshpande S."/>
            <person name="Douglass A.P."/>
            <person name="Hanson S.J."/>
            <person name="Klenk H.-P."/>
            <person name="Labutti K."/>
            <person name="Lapidus A."/>
            <person name="Lindquist E."/>
            <person name="Lipzen A."/>
            <person name="Meier-Kolthoff J.P."/>
            <person name="Ohm R.A."/>
            <person name="Otillar R.P."/>
            <person name="Pangilinan J."/>
            <person name="Peng Y."/>
            <person name="Rokas A."/>
            <person name="Rosa C.A."/>
            <person name="Scheuner C."/>
            <person name="Sibirny A.A."/>
            <person name="Slot J.C."/>
            <person name="Stielow J.B."/>
            <person name="Sun H."/>
            <person name="Kurtzman C.P."/>
            <person name="Blackwell M."/>
            <person name="Grigoriev I.V."/>
            <person name="Jeffries T.W."/>
        </authorList>
    </citation>
    <scope>NUCLEOTIDE SEQUENCE [LARGE SCALE GENOMIC DNA]</scope>
    <source>
        <strain evidence="4">NRRL Y-2460</strain>
    </source>
</reference>
<dbReference type="InterPro" id="IPR029069">
    <property type="entry name" value="HotDog_dom_sf"/>
</dbReference>
<name>A0A1E4U3M3_PACTA</name>
<protein>
    <recommendedName>
        <fullName evidence="5">Thioesterase domain-containing protein</fullName>
    </recommendedName>
</protein>
<dbReference type="SUPFAM" id="SSF54637">
    <property type="entry name" value="Thioesterase/thiol ester dehydrase-isomerase"/>
    <property type="match status" value="1"/>
</dbReference>
<organism evidence="3 4">
    <name type="scientific">Pachysolen tannophilus NRRL Y-2460</name>
    <dbReference type="NCBI Taxonomy" id="669874"/>
    <lineage>
        <taxon>Eukaryota</taxon>
        <taxon>Fungi</taxon>
        <taxon>Dikarya</taxon>
        <taxon>Ascomycota</taxon>
        <taxon>Saccharomycotina</taxon>
        <taxon>Pichiomycetes</taxon>
        <taxon>Pachysolenaceae</taxon>
        <taxon>Pachysolen</taxon>
    </lineage>
</organism>
<proteinExistence type="inferred from homology"/>
<keyword evidence="2" id="KW-0812">Transmembrane</keyword>
<dbReference type="PANTHER" id="PTHR12475:SF4">
    <property type="entry name" value="PROTEIN THEM6"/>
    <property type="match status" value="1"/>
</dbReference>
<dbReference type="AlphaFoldDB" id="A0A1E4U3M3"/>